<keyword evidence="3" id="KW-0223">Dioxygenase</keyword>
<name>A0A371Z4K1_9PROT</name>
<dbReference type="Gene3D" id="3.90.380.10">
    <property type="entry name" value="Naphthalene 1,2-dioxygenase Alpha Subunit, Chain A, domain 1"/>
    <property type="match status" value="1"/>
</dbReference>
<organism evidence="3 4">
    <name type="scientific">Komagataeibacter melaceti</name>
    <dbReference type="NCBI Taxonomy" id="2766577"/>
    <lineage>
        <taxon>Bacteria</taxon>
        <taxon>Pseudomonadati</taxon>
        <taxon>Pseudomonadota</taxon>
        <taxon>Alphaproteobacteria</taxon>
        <taxon>Acetobacterales</taxon>
        <taxon>Acetobacteraceae</taxon>
        <taxon>Komagataeibacter</taxon>
    </lineage>
</organism>
<evidence type="ECO:0000256" key="1">
    <source>
        <dbReference type="ARBA" id="ARBA00023002"/>
    </source>
</evidence>
<dbReference type="Pfam" id="PF19112">
    <property type="entry name" value="VanA_C"/>
    <property type="match status" value="1"/>
</dbReference>
<dbReference type="InterPro" id="IPR044043">
    <property type="entry name" value="VanA_C_cat"/>
</dbReference>
<dbReference type="GO" id="GO:0051213">
    <property type="term" value="F:dioxygenase activity"/>
    <property type="evidence" value="ECO:0007669"/>
    <property type="project" value="UniProtKB-KW"/>
</dbReference>
<evidence type="ECO:0000259" key="2">
    <source>
        <dbReference type="Pfam" id="PF19112"/>
    </source>
</evidence>
<dbReference type="AlphaFoldDB" id="A0A371Z4K1"/>
<evidence type="ECO:0000313" key="4">
    <source>
        <dbReference type="Proteomes" id="UP000262371"/>
    </source>
</evidence>
<reference evidence="3 4" key="1">
    <citation type="submission" date="2018-08" db="EMBL/GenBank/DDBJ databases">
        <title>Komagataeibacter sp. AV 382.</title>
        <authorList>
            <person name="Skraban J."/>
            <person name="Trcek J."/>
        </authorList>
    </citation>
    <scope>NUCLEOTIDE SEQUENCE [LARGE SCALE GENOMIC DNA]</scope>
    <source>
        <strain evidence="3 4">AV 382</strain>
    </source>
</reference>
<dbReference type="PANTHER" id="PTHR21266">
    <property type="entry name" value="IRON-SULFUR DOMAIN CONTAINING PROTEIN"/>
    <property type="match status" value="1"/>
</dbReference>
<dbReference type="SUPFAM" id="SSF55961">
    <property type="entry name" value="Bet v1-like"/>
    <property type="match status" value="1"/>
</dbReference>
<protein>
    <submittedName>
        <fullName evidence="3">Aromatic ring-hydroxylating dioxygenase subunit alpha</fullName>
    </submittedName>
</protein>
<keyword evidence="4" id="KW-1185">Reference proteome</keyword>
<keyword evidence="1" id="KW-0560">Oxidoreductase</keyword>
<dbReference type="OrthoDB" id="9800776at2"/>
<dbReference type="RefSeq" id="WP_116701636.1">
    <property type="nucleotide sequence ID" value="NZ_QUWV01000004.1"/>
</dbReference>
<dbReference type="Proteomes" id="UP000262371">
    <property type="component" value="Unassembled WGS sequence"/>
</dbReference>
<evidence type="ECO:0000313" key="3">
    <source>
        <dbReference type="EMBL" id="RFD21412.1"/>
    </source>
</evidence>
<proteinExistence type="predicted"/>
<dbReference type="PANTHER" id="PTHR21266:SF57">
    <property type="entry name" value="3-CHLOROBENZOATE-3,4-DIOXYGENASE"/>
    <property type="match status" value="1"/>
</dbReference>
<accession>A0A371Z4K1</accession>
<dbReference type="InterPro" id="IPR050584">
    <property type="entry name" value="Cholesterol_7-desaturase"/>
</dbReference>
<comment type="caution">
    <text evidence="3">The sequence shown here is derived from an EMBL/GenBank/DDBJ whole genome shotgun (WGS) entry which is preliminary data.</text>
</comment>
<dbReference type="EMBL" id="QUWV01000004">
    <property type="protein sequence ID" value="RFD21412.1"/>
    <property type="molecule type" value="Genomic_DNA"/>
</dbReference>
<sequence>MTLTTDPVALDAWYAVATASEVTHRPDRTRLLGQDIAIDRCRDTGAIRVRPVLHGGEYGDPLPVIERYACVFTTFGNPDTPIVEIEEAGEPDRRVVPCGWFTIRSSGPRIVENFLDMAHFPYVHTDILGSEPNTDVGPYRAEIRADVDEVWATGCHFWQPRGAATERDGSGMMMHIDYRVPSPFIVMLYRVAPSAPDRRDAIALFIQPMGEELCRAQPVEFLVDEISTHTELLHFEQVIFLQDRLILENQVPRRLPLDGQAEIPTRADTASVAYRRWLAAKGLGYGTILPHGQGERA</sequence>
<feature type="domain" description="Vanillate O-demethylase oxygenase-like C-terminal catalytic" evidence="2">
    <location>
        <begin position="108"/>
        <end position="280"/>
    </location>
</feature>
<gene>
    <name evidence="3" type="ORF">DY926_00795</name>
</gene>